<dbReference type="Pfam" id="PF01882">
    <property type="entry name" value="DUF58"/>
    <property type="match status" value="1"/>
</dbReference>
<dbReference type="RefSeq" id="WP_006459955.1">
    <property type="nucleotide sequence ID" value="NZ_CP007030.1"/>
</dbReference>
<dbReference type="KEGG" id="tao:THIAE_02670"/>
<organism evidence="2 3">
    <name type="scientific">Thiomicrospira aerophila AL3</name>
    <dbReference type="NCBI Taxonomy" id="717772"/>
    <lineage>
        <taxon>Bacteria</taxon>
        <taxon>Pseudomonadati</taxon>
        <taxon>Pseudomonadota</taxon>
        <taxon>Gammaproteobacteria</taxon>
        <taxon>Thiotrichales</taxon>
        <taxon>Piscirickettsiaceae</taxon>
        <taxon>Thiomicrospira</taxon>
    </lineage>
</organism>
<evidence type="ECO:0000313" key="3">
    <source>
        <dbReference type="Proteomes" id="UP000005380"/>
    </source>
</evidence>
<evidence type="ECO:0000259" key="1">
    <source>
        <dbReference type="Pfam" id="PF01882"/>
    </source>
</evidence>
<sequence length="314" mass="35736">MNISGMSKLGLTKTAITAAPIMSVAEIAAWAQAIAADLVDFKPNQRASSQALFGDQWAKSTGQGMDYADSRPYYAGDELRHLNWRAWARSGQAMTKVFQQERQQAWCVCVDQGPSMRFGSHKRLKVTQAMRFTGWLAWWAQQQGVQWQLIQAHDQLYSWPTPAARDIFMSSMNHLAKPCPPQAAVNQQPFAQRIKPAQQAWLPGAKLWLITDFADWAEQDWQWLYALNAHYDVQAVSITDPVEQQLPKRALLALQQGARRWLLNRDSLEAYNVWAQQQREHLATRLSGYGIAHWALSTQDELVDFRRLAVERAG</sequence>
<dbReference type="InParanoid" id="W0DV10"/>
<dbReference type="EMBL" id="CP007030">
    <property type="protein sequence ID" value="AHF00829.1"/>
    <property type="molecule type" value="Genomic_DNA"/>
</dbReference>
<name>W0DV10_9GAMM</name>
<proteinExistence type="predicted"/>
<reference evidence="2 3" key="1">
    <citation type="submission" date="2013-12" db="EMBL/GenBank/DDBJ databases">
        <authorList>
            <consortium name="DOE Joint Genome Institute"/>
            <person name="Kappler U."/>
            <person name="Huntemann M."/>
            <person name="Han J."/>
            <person name="Chen A."/>
            <person name="Kyrpides N."/>
            <person name="Mavromatis K."/>
            <person name="Markowitz V."/>
            <person name="Palaniappan K."/>
            <person name="Ivanova N."/>
            <person name="Schaumberg A."/>
            <person name="Pati A."/>
            <person name="Liolios K."/>
            <person name="Nordberg H.P."/>
            <person name="Cantor M.N."/>
            <person name="Hua S.X."/>
            <person name="Woyke T."/>
        </authorList>
    </citation>
    <scope>NUCLEOTIDE SEQUENCE [LARGE SCALE GENOMIC DNA]</scope>
    <source>
        <strain evidence="3">AL2</strain>
    </source>
</reference>
<dbReference type="eggNOG" id="COG1721">
    <property type="taxonomic scope" value="Bacteria"/>
</dbReference>
<dbReference type="HOGENOM" id="CLU_054927_1_0_6"/>
<keyword evidence="3" id="KW-1185">Reference proteome</keyword>
<evidence type="ECO:0000313" key="2">
    <source>
        <dbReference type="EMBL" id="AHF00829.1"/>
    </source>
</evidence>
<dbReference type="Proteomes" id="UP000005380">
    <property type="component" value="Chromosome"/>
</dbReference>
<feature type="domain" description="DUF58" evidence="1">
    <location>
        <begin position="69"/>
        <end position="261"/>
    </location>
</feature>
<dbReference type="PANTHER" id="PTHR33608:SF12">
    <property type="entry name" value="DUF58 DOMAIN-CONTAINING PROTEIN"/>
    <property type="match status" value="1"/>
</dbReference>
<gene>
    <name evidence="2" type="ORF">THIAE_02670</name>
</gene>
<dbReference type="STRING" id="717772.THIAE_02670"/>
<dbReference type="InterPro" id="IPR002881">
    <property type="entry name" value="DUF58"/>
</dbReference>
<accession>W0DV10</accession>
<dbReference type="AlphaFoldDB" id="W0DV10"/>
<protein>
    <recommendedName>
        <fullName evidence="1">DUF58 domain-containing protein</fullName>
    </recommendedName>
</protein>
<dbReference type="PANTHER" id="PTHR33608">
    <property type="entry name" value="BLL2464 PROTEIN"/>
    <property type="match status" value="1"/>
</dbReference>